<reference evidence="2" key="1">
    <citation type="submission" date="2023-10" db="EMBL/GenBank/DDBJ databases">
        <authorList>
            <person name="Chen Y."/>
            <person name="Shah S."/>
            <person name="Dougan E. K."/>
            <person name="Thang M."/>
            <person name="Chan C."/>
        </authorList>
    </citation>
    <scope>NUCLEOTIDE SEQUENCE [LARGE SCALE GENOMIC DNA]</scope>
</reference>
<accession>A0ABN9SQG7</accession>
<evidence type="ECO:0000313" key="3">
    <source>
        <dbReference type="Proteomes" id="UP001189429"/>
    </source>
</evidence>
<feature type="region of interest" description="Disordered" evidence="1">
    <location>
        <begin position="1"/>
        <end position="41"/>
    </location>
</feature>
<protein>
    <submittedName>
        <fullName evidence="2">Uncharacterized protein</fullName>
    </submittedName>
</protein>
<feature type="compositionally biased region" description="Low complexity" evidence="1">
    <location>
        <begin position="1"/>
        <end position="13"/>
    </location>
</feature>
<evidence type="ECO:0000313" key="2">
    <source>
        <dbReference type="EMBL" id="CAK0834143.1"/>
    </source>
</evidence>
<dbReference type="EMBL" id="CAUYUJ010012536">
    <property type="protein sequence ID" value="CAK0834143.1"/>
    <property type="molecule type" value="Genomic_DNA"/>
</dbReference>
<proteinExistence type="predicted"/>
<gene>
    <name evidence="2" type="ORF">PCOR1329_LOCUS31628</name>
</gene>
<sequence>MPRALRARAGAAGDISADVARTGHHSGMEAPAGIAMQTPQGISPTMMPAAAMATPDSDMKVLVDMAVASGNQAAVDALMRQAQSQGIAPEHFSAMVEAARSPQANS</sequence>
<keyword evidence="3" id="KW-1185">Reference proteome</keyword>
<name>A0ABN9SQG7_9DINO</name>
<dbReference type="Proteomes" id="UP001189429">
    <property type="component" value="Unassembled WGS sequence"/>
</dbReference>
<organism evidence="2 3">
    <name type="scientific">Prorocentrum cordatum</name>
    <dbReference type="NCBI Taxonomy" id="2364126"/>
    <lineage>
        <taxon>Eukaryota</taxon>
        <taxon>Sar</taxon>
        <taxon>Alveolata</taxon>
        <taxon>Dinophyceae</taxon>
        <taxon>Prorocentrales</taxon>
        <taxon>Prorocentraceae</taxon>
        <taxon>Prorocentrum</taxon>
    </lineage>
</organism>
<comment type="caution">
    <text evidence="2">The sequence shown here is derived from an EMBL/GenBank/DDBJ whole genome shotgun (WGS) entry which is preliminary data.</text>
</comment>
<evidence type="ECO:0000256" key="1">
    <source>
        <dbReference type="SAM" id="MobiDB-lite"/>
    </source>
</evidence>